<dbReference type="EMBL" id="JAKFGM010000002">
    <property type="protein sequence ID" value="MCF2515176.1"/>
    <property type="molecule type" value="Genomic_DNA"/>
</dbReference>
<dbReference type="RefSeq" id="WP_235067692.1">
    <property type="nucleotide sequence ID" value="NZ_JAKFGM010000002.1"/>
</dbReference>
<dbReference type="GO" id="GO:0016829">
    <property type="term" value="F:lyase activity"/>
    <property type="evidence" value="ECO:0007669"/>
    <property type="project" value="UniProtKB-KW"/>
</dbReference>
<dbReference type="Pfam" id="PF13714">
    <property type="entry name" value="PEP_mutase"/>
    <property type="match status" value="1"/>
</dbReference>
<organism evidence="1 2">
    <name type="scientific">Sphingomonas cremea</name>
    <dbReference type="NCBI Taxonomy" id="2904799"/>
    <lineage>
        <taxon>Bacteria</taxon>
        <taxon>Pseudomonadati</taxon>
        <taxon>Pseudomonadota</taxon>
        <taxon>Alphaproteobacteria</taxon>
        <taxon>Sphingomonadales</taxon>
        <taxon>Sphingomonadaceae</taxon>
        <taxon>Sphingomonas</taxon>
    </lineage>
</organism>
<dbReference type="InterPro" id="IPR015813">
    <property type="entry name" value="Pyrv/PenolPyrv_kinase-like_dom"/>
</dbReference>
<keyword evidence="1" id="KW-0456">Lyase</keyword>
<dbReference type="AlphaFoldDB" id="A0A9X1QKA0"/>
<dbReference type="PANTHER" id="PTHR42905:SF16">
    <property type="entry name" value="CARBOXYPHOSPHONOENOLPYRUVATE PHOSPHONOMUTASE-LIKE PROTEIN (AFU_ORTHOLOGUE AFUA_5G07230)"/>
    <property type="match status" value="1"/>
</dbReference>
<dbReference type="InterPro" id="IPR039556">
    <property type="entry name" value="ICL/PEPM"/>
</dbReference>
<proteinExistence type="predicted"/>
<dbReference type="SUPFAM" id="SSF51621">
    <property type="entry name" value="Phosphoenolpyruvate/pyruvate domain"/>
    <property type="match status" value="1"/>
</dbReference>
<evidence type="ECO:0000313" key="2">
    <source>
        <dbReference type="Proteomes" id="UP001139410"/>
    </source>
</evidence>
<dbReference type="InterPro" id="IPR040442">
    <property type="entry name" value="Pyrv_kinase-like_dom_sf"/>
</dbReference>
<dbReference type="CDD" id="cd00377">
    <property type="entry name" value="ICL_PEPM"/>
    <property type="match status" value="1"/>
</dbReference>
<dbReference type="Proteomes" id="UP001139410">
    <property type="component" value="Unassembled WGS sequence"/>
</dbReference>
<reference evidence="1" key="1">
    <citation type="submission" date="2022-01" db="EMBL/GenBank/DDBJ databases">
        <authorList>
            <person name="Jo J.-H."/>
            <person name="Im W.-T."/>
        </authorList>
    </citation>
    <scope>NUCLEOTIDE SEQUENCE</scope>
    <source>
        <strain evidence="1">G124</strain>
    </source>
</reference>
<gene>
    <name evidence="1" type="ORF">LVY65_08895</name>
</gene>
<evidence type="ECO:0000313" key="1">
    <source>
        <dbReference type="EMBL" id="MCF2515176.1"/>
    </source>
</evidence>
<dbReference type="PANTHER" id="PTHR42905">
    <property type="entry name" value="PHOSPHOENOLPYRUVATE CARBOXYLASE"/>
    <property type="match status" value="1"/>
</dbReference>
<accession>A0A9X1QKA0</accession>
<dbReference type="Gene3D" id="3.20.20.60">
    <property type="entry name" value="Phosphoenolpyruvate-binding domains"/>
    <property type="match status" value="1"/>
</dbReference>
<comment type="caution">
    <text evidence="1">The sequence shown here is derived from an EMBL/GenBank/DDBJ whole genome shotgun (WGS) entry which is preliminary data.</text>
</comment>
<name>A0A9X1QKA0_9SPHN</name>
<keyword evidence="2" id="KW-1185">Reference proteome</keyword>
<sequence>MSDQSKFETFAALHVPGDPVVLYNIWDVGSAHAVVKAGAKALATGSHPVADANGWPDGQQVPIDFALANARRIVEAVELPLTVDFEGAYSTDPEFGGRNVALLADTGAIGCNFEDQVIGGEGVHPLDLQVRRIEAIRRAVGDAFFINARTDLFLKAESHDDALVGQVIERGKAFADAGASGFFVPRLADPVQIERVVREVPLPLNVIAFPGAPPKSTWAAAGVARISHGPFPHRALMAQLEEMARAAIA</sequence>
<protein>
    <submittedName>
        <fullName evidence="1">Isocitrate lyase/phosphoenolpyruvate mutase family protein</fullName>
    </submittedName>
</protein>